<proteinExistence type="predicted"/>
<evidence type="ECO:0000256" key="1">
    <source>
        <dbReference type="SAM" id="MobiDB-lite"/>
    </source>
</evidence>
<organism evidence="3 4">
    <name type="scientific">Oryza sativa subsp. japonica</name>
    <name type="common">Rice</name>
    <dbReference type="NCBI Taxonomy" id="39947"/>
    <lineage>
        <taxon>Eukaryota</taxon>
        <taxon>Viridiplantae</taxon>
        <taxon>Streptophyta</taxon>
        <taxon>Embryophyta</taxon>
        <taxon>Tracheophyta</taxon>
        <taxon>Spermatophyta</taxon>
        <taxon>Magnoliopsida</taxon>
        <taxon>Liliopsida</taxon>
        <taxon>Poales</taxon>
        <taxon>Poaceae</taxon>
        <taxon>BOP clade</taxon>
        <taxon>Oryzoideae</taxon>
        <taxon>Oryzeae</taxon>
        <taxon>Oryzinae</taxon>
        <taxon>Oryza</taxon>
        <taxon>Oryza sativa</taxon>
    </lineage>
</organism>
<dbReference type="PANTHER" id="PTHR33223">
    <property type="entry name" value="CCHC-TYPE DOMAIN-CONTAINING PROTEIN"/>
    <property type="match status" value="1"/>
</dbReference>
<dbReference type="InterPro" id="IPR005162">
    <property type="entry name" value="Retrotrans_gag_dom"/>
</dbReference>
<sequence length="244" mass="28504">MGCALSWFDRARWPVRPQVFRRSDQPDGRSDRVFSRRSDRTPNRSDCAFGCRSDRALDRVLGFTKFSGEDSRITWEHVGPFLEQCGEASSFDTFKLRLFSLSLSGTAFTWFTSLPTNSIHTWPQLEQRFHDYFYTGETELRLSDLTSVRQKYNESIIDYIKRFRDIRNRCYSLNIIDRDLADLAFNGLIAPIKERLESQQFLDVSQLLQKALAQESRVKDSKKFVRPYECWRLLNANSIPPTSA</sequence>
<dbReference type="Proteomes" id="UP000000763">
    <property type="component" value="Chromosome 3"/>
</dbReference>
<dbReference type="AlphaFoldDB" id="Q10HC2"/>
<dbReference type="PANTHER" id="PTHR33223:SF11">
    <property type="entry name" value="ELEMENT PROTEIN, PUTATIVE-RELATED"/>
    <property type="match status" value="1"/>
</dbReference>
<protein>
    <submittedName>
        <fullName evidence="3">Retrotransposon gag protein, putative</fullName>
    </submittedName>
</protein>
<feature type="compositionally biased region" description="Basic and acidic residues" evidence="1">
    <location>
        <begin position="23"/>
        <end position="43"/>
    </location>
</feature>
<reference evidence="4" key="2">
    <citation type="journal article" date="2008" name="Nucleic Acids Res.">
        <title>The rice annotation project database (RAP-DB): 2008 update.</title>
        <authorList>
            <consortium name="The rice annotation project (RAP)"/>
        </authorList>
    </citation>
    <scope>GENOME REANNOTATION</scope>
    <source>
        <strain evidence="4">cv. Nipponbare</strain>
    </source>
</reference>
<evidence type="ECO:0000313" key="3">
    <source>
        <dbReference type="EMBL" id="AAT81748.1"/>
    </source>
</evidence>
<feature type="region of interest" description="Disordered" evidence="1">
    <location>
        <begin position="23"/>
        <end position="44"/>
    </location>
</feature>
<evidence type="ECO:0000259" key="2">
    <source>
        <dbReference type="Pfam" id="PF03732"/>
    </source>
</evidence>
<dbReference type="EMBL" id="AC135564">
    <property type="protein sequence ID" value="AAT81748.1"/>
    <property type="molecule type" value="Genomic_DNA"/>
</dbReference>
<accession>Q10HC2</accession>
<name>Q10HC2_ORYSJ</name>
<feature type="domain" description="Retrotransposon gag" evidence="2">
    <location>
        <begin position="97"/>
        <end position="188"/>
    </location>
</feature>
<dbReference type="Pfam" id="PF03732">
    <property type="entry name" value="Retrotrans_gag"/>
    <property type="match status" value="1"/>
</dbReference>
<gene>
    <name evidence="3" type="primary">OSJNBb0056O10.2</name>
</gene>
<reference evidence="4" key="1">
    <citation type="journal article" date="2005" name="Nature">
        <title>The map-based sequence of the rice genome.</title>
        <authorList>
            <consortium name="International rice genome sequencing project (IRGSP)"/>
            <person name="Matsumoto T."/>
            <person name="Wu J."/>
            <person name="Kanamori H."/>
            <person name="Katayose Y."/>
            <person name="Fujisawa M."/>
            <person name="Namiki N."/>
            <person name="Mizuno H."/>
            <person name="Yamamoto K."/>
            <person name="Antonio B.A."/>
            <person name="Baba T."/>
            <person name="Sakata K."/>
            <person name="Nagamura Y."/>
            <person name="Aoki H."/>
            <person name="Arikawa K."/>
            <person name="Arita K."/>
            <person name="Bito T."/>
            <person name="Chiden Y."/>
            <person name="Fujitsuka N."/>
            <person name="Fukunaka R."/>
            <person name="Hamada M."/>
            <person name="Harada C."/>
            <person name="Hayashi A."/>
            <person name="Hijishita S."/>
            <person name="Honda M."/>
            <person name="Hosokawa S."/>
            <person name="Ichikawa Y."/>
            <person name="Idonuma A."/>
            <person name="Iijima M."/>
            <person name="Ikeda M."/>
            <person name="Ikeno M."/>
            <person name="Ito K."/>
            <person name="Ito S."/>
            <person name="Ito T."/>
            <person name="Ito Y."/>
            <person name="Ito Y."/>
            <person name="Iwabuchi A."/>
            <person name="Kamiya K."/>
            <person name="Karasawa W."/>
            <person name="Kurita K."/>
            <person name="Katagiri S."/>
            <person name="Kikuta A."/>
            <person name="Kobayashi H."/>
            <person name="Kobayashi N."/>
            <person name="Machita K."/>
            <person name="Maehara T."/>
            <person name="Masukawa M."/>
            <person name="Mizubayashi T."/>
            <person name="Mukai Y."/>
            <person name="Nagasaki H."/>
            <person name="Nagata Y."/>
            <person name="Naito S."/>
            <person name="Nakashima M."/>
            <person name="Nakama Y."/>
            <person name="Nakamichi Y."/>
            <person name="Nakamura M."/>
            <person name="Meguro A."/>
            <person name="Negishi M."/>
            <person name="Ohta I."/>
            <person name="Ohta T."/>
            <person name="Okamoto M."/>
            <person name="Ono N."/>
            <person name="Saji S."/>
            <person name="Sakaguchi M."/>
            <person name="Sakai K."/>
            <person name="Shibata M."/>
            <person name="Shimokawa T."/>
            <person name="Song J."/>
            <person name="Takazaki Y."/>
            <person name="Terasawa K."/>
            <person name="Tsugane M."/>
            <person name="Tsuji K."/>
            <person name="Ueda S."/>
            <person name="Waki K."/>
            <person name="Yamagata H."/>
            <person name="Yamamoto M."/>
            <person name="Yamamoto S."/>
            <person name="Yamane H."/>
            <person name="Yoshiki S."/>
            <person name="Yoshihara R."/>
            <person name="Yukawa K."/>
            <person name="Zhong H."/>
            <person name="Yano M."/>
            <person name="Yuan Q."/>
            <person name="Ouyang S."/>
            <person name="Liu J."/>
            <person name="Jones K.M."/>
            <person name="Gansberger K."/>
            <person name="Moffat K."/>
            <person name="Hill J."/>
            <person name="Bera J."/>
            <person name="Fadrosh D."/>
            <person name="Jin S."/>
            <person name="Johri S."/>
            <person name="Kim M."/>
            <person name="Overton L."/>
            <person name="Reardon M."/>
            <person name="Tsitrin T."/>
            <person name="Vuong H."/>
            <person name="Weaver B."/>
            <person name="Ciecko A."/>
            <person name="Tallon L."/>
            <person name="Jackson J."/>
            <person name="Pai G."/>
            <person name="Aken S.V."/>
            <person name="Utterback T."/>
            <person name="Reidmuller S."/>
            <person name="Feldblyum T."/>
            <person name="Hsiao J."/>
            <person name="Zismann V."/>
            <person name="Iobst S."/>
            <person name="de Vazeille A.R."/>
            <person name="Buell C.R."/>
            <person name="Ying K."/>
            <person name="Li Y."/>
            <person name="Lu T."/>
            <person name="Huang Y."/>
            <person name="Zhao Q."/>
            <person name="Feng Q."/>
            <person name="Zhang L."/>
            <person name="Zhu J."/>
            <person name="Weng Q."/>
            <person name="Mu J."/>
            <person name="Lu Y."/>
            <person name="Fan D."/>
            <person name="Liu Y."/>
            <person name="Guan J."/>
            <person name="Zhang Y."/>
            <person name="Yu S."/>
            <person name="Liu X."/>
            <person name="Zhang Y."/>
            <person name="Hong G."/>
            <person name="Han B."/>
            <person name="Choisne N."/>
            <person name="Demange N."/>
            <person name="Orjeda G."/>
            <person name="Samain S."/>
            <person name="Cattolico L."/>
            <person name="Pelletier E."/>
            <person name="Couloux A."/>
            <person name="Segurens B."/>
            <person name="Wincker P."/>
            <person name="D'Hont A."/>
            <person name="Scarpelli C."/>
            <person name="Weissenbach J."/>
            <person name="Salanoubat M."/>
            <person name="Quetier F."/>
            <person name="Yu Y."/>
            <person name="Kim H.R."/>
            <person name="Rambo T."/>
            <person name="Currie J."/>
            <person name="Collura K."/>
            <person name="Luo M."/>
            <person name="Yang T."/>
            <person name="Ammiraju J.S.S."/>
            <person name="Engler F."/>
            <person name="Soderlund C."/>
            <person name="Wing R.A."/>
            <person name="Palmer L.E."/>
            <person name="de la Bastide M."/>
            <person name="Spiegel L."/>
            <person name="Nascimento L."/>
            <person name="Zutavern T."/>
            <person name="O'Shaughnessy A."/>
            <person name="Dike S."/>
            <person name="Dedhia N."/>
            <person name="Preston R."/>
            <person name="Balija V."/>
            <person name="McCombie W.R."/>
            <person name="Chow T."/>
            <person name="Chen H."/>
            <person name="Chung M."/>
            <person name="Chen C."/>
            <person name="Shaw J."/>
            <person name="Wu H."/>
            <person name="Hsiao K."/>
            <person name="Chao Y."/>
            <person name="Chu M."/>
            <person name="Cheng C."/>
            <person name="Hour A."/>
            <person name="Lee P."/>
            <person name="Lin S."/>
            <person name="Lin Y."/>
            <person name="Liou J."/>
            <person name="Liu S."/>
            <person name="Hsing Y."/>
            <person name="Raghuvanshi S."/>
            <person name="Mohanty A."/>
            <person name="Bharti A.K."/>
            <person name="Gaur A."/>
            <person name="Gupta V."/>
            <person name="Kumar D."/>
            <person name="Ravi V."/>
            <person name="Vij S."/>
            <person name="Kapur A."/>
            <person name="Khurana P."/>
            <person name="Khurana P."/>
            <person name="Khurana J.P."/>
            <person name="Tyagi A.K."/>
            <person name="Gaikwad K."/>
            <person name="Singh A."/>
            <person name="Dalal V."/>
            <person name="Srivastava S."/>
            <person name="Dixit A."/>
            <person name="Pal A.K."/>
            <person name="Ghazi I.A."/>
            <person name="Yadav M."/>
            <person name="Pandit A."/>
            <person name="Bhargava A."/>
            <person name="Sureshbabu K."/>
            <person name="Batra K."/>
            <person name="Sharma T.R."/>
            <person name="Mohapatra T."/>
            <person name="Singh N.K."/>
            <person name="Messing J."/>
            <person name="Nelson A.B."/>
            <person name="Fuks G."/>
            <person name="Kavchok S."/>
            <person name="Keizer G."/>
            <person name="Linton E."/>
            <person name="Llaca V."/>
            <person name="Song R."/>
            <person name="Tanyolac B."/>
            <person name="Young S."/>
            <person name="Ho-Il K."/>
            <person name="Hahn J.H."/>
            <person name="Sangsakoo G."/>
            <person name="Vanavichit A."/>
            <person name="de Mattos Luiz.A.T."/>
            <person name="Zimmer P.D."/>
            <person name="Malone G."/>
            <person name="Dellagostin O."/>
            <person name="de Oliveira A.C."/>
            <person name="Bevan M."/>
            <person name="Bancroft I."/>
            <person name="Minx P."/>
            <person name="Cordum H."/>
            <person name="Wilson R."/>
            <person name="Cheng Z."/>
            <person name="Jin W."/>
            <person name="Jiang J."/>
            <person name="Leong S.A."/>
            <person name="Iwama H."/>
            <person name="Gojobori T."/>
            <person name="Itoh T."/>
            <person name="Niimura Y."/>
            <person name="Fujii Y."/>
            <person name="Habara T."/>
            <person name="Sakai H."/>
            <person name="Sato Y."/>
            <person name="Wilson G."/>
            <person name="Kumar K."/>
            <person name="McCouch S."/>
            <person name="Juretic N."/>
            <person name="Hoen D."/>
            <person name="Wright S."/>
            <person name="Bruskiewich R."/>
            <person name="Bureau T."/>
            <person name="Miyao A."/>
            <person name="Hirochika H."/>
            <person name="Nishikawa T."/>
            <person name="Kadowaki K."/>
            <person name="Sugiura M."/>
            <person name="Burr B."/>
            <person name="Sasaki T."/>
        </authorList>
    </citation>
    <scope>NUCLEOTIDE SEQUENCE [LARGE SCALE GENOMIC DNA]</scope>
    <source>
        <strain evidence="4">cv. Nipponbare</strain>
    </source>
</reference>
<evidence type="ECO:0000313" key="4">
    <source>
        <dbReference type="Proteomes" id="UP000000763"/>
    </source>
</evidence>